<keyword evidence="1" id="KW-0472">Membrane</keyword>
<keyword evidence="1" id="KW-1133">Transmembrane helix</keyword>
<comment type="caution">
    <text evidence="2">The sequence shown here is derived from an EMBL/GenBank/DDBJ whole genome shotgun (WGS) entry which is preliminary data.</text>
</comment>
<evidence type="ECO:0000313" key="2">
    <source>
        <dbReference type="EMBL" id="MDQ0191387.1"/>
    </source>
</evidence>
<dbReference type="EMBL" id="JAUSTP010000040">
    <property type="protein sequence ID" value="MDQ0191387.1"/>
    <property type="molecule type" value="Genomic_DNA"/>
</dbReference>
<dbReference type="Proteomes" id="UP001232973">
    <property type="component" value="Unassembled WGS sequence"/>
</dbReference>
<evidence type="ECO:0000256" key="1">
    <source>
        <dbReference type="SAM" id="Phobius"/>
    </source>
</evidence>
<gene>
    <name evidence="2" type="ORF">J2S03_003258</name>
</gene>
<evidence type="ECO:0000313" key="3">
    <source>
        <dbReference type="Proteomes" id="UP001232973"/>
    </source>
</evidence>
<dbReference type="RefSeq" id="WP_274457146.1">
    <property type="nucleotide sequence ID" value="NZ_CP067097.1"/>
</dbReference>
<accession>A0ABT9XMD5</accession>
<feature type="transmembrane region" description="Helical" evidence="1">
    <location>
        <begin position="6"/>
        <end position="28"/>
    </location>
</feature>
<sequence>MMTRVFPILLGTSVLMNVILAFGIVALWHHRTSPGAIVYQSIQVHNGMDDLQAFRQNHRESALHDAAVKFLTVSGEYQQYAAATNDLSFEELSIIFSTLGMDSIENDVSNADMERLQSFLKYLPDNSSKMDEMKNNNKLFLSSIQNYLNELNKNKLIL</sequence>
<proteinExistence type="predicted"/>
<organism evidence="2 3">
    <name type="scientific">Alicyclobacillus cycloheptanicus</name>
    <dbReference type="NCBI Taxonomy" id="1457"/>
    <lineage>
        <taxon>Bacteria</taxon>
        <taxon>Bacillati</taxon>
        <taxon>Bacillota</taxon>
        <taxon>Bacilli</taxon>
        <taxon>Bacillales</taxon>
        <taxon>Alicyclobacillaceae</taxon>
        <taxon>Alicyclobacillus</taxon>
    </lineage>
</organism>
<keyword evidence="3" id="KW-1185">Reference proteome</keyword>
<name>A0ABT9XMD5_9BACL</name>
<keyword evidence="1" id="KW-0812">Transmembrane</keyword>
<protein>
    <submittedName>
        <fullName evidence="2">Uncharacterized protein</fullName>
    </submittedName>
</protein>
<reference evidence="2 3" key="1">
    <citation type="submission" date="2023-07" db="EMBL/GenBank/DDBJ databases">
        <title>Genomic Encyclopedia of Type Strains, Phase IV (KMG-IV): sequencing the most valuable type-strain genomes for metagenomic binning, comparative biology and taxonomic classification.</title>
        <authorList>
            <person name="Goeker M."/>
        </authorList>
    </citation>
    <scope>NUCLEOTIDE SEQUENCE [LARGE SCALE GENOMIC DNA]</scope>
    <source>
        <strain evidence="2 3">DSM 4006</strain>
    </source>
</reference>